<evidence type="ECO:0000256" key="1">
    <source>
        <dbReference type="ARBA" id="ARBA00000971"/>
    </source>
</evidence>
<keyword evidence="5 8" id="KW-0413">Isomerase</keyword>
<keyword evidence="4" id="KW-0697">Rotamase</keyword>
<dbReference type="GO" id="GO:0003755">
    <property type="term" value="F:peptidyl-prolyl cis-trans isomerase activity"/>
    <property type="evidence" value="ECO:0007669"/>
    <property type="project" value="UniProtKB-KW"/>
</dbReference>
<gene>
    <name evidence="8" type="ORF">SAMN05192532_10757</name>
</gene>
<feature type="region of interest" description="Disordered" evidence="6">
    <location>
        <begin position="23"/>
        <end position="80"/>
    </location>
</feature>
<feature type="compositionally biased region" description="Acidic residues" evidence="6">
    <location>
        <begin position="25"/>
        <end position="34"/>
    </location>
</feature>
<dbReference type="PANTHER" id="PTHR47245">
    <property type="entry name" value="PEPTIDYLPROLYL ISOMERASE"/>
    <property type="match status" value="1"/>
</dbReference>
<dbReference type="EC" id="5.2.1.8" evidence="2"/>
<protein>
    <recommendedName>
        <fullName evidence="2">peptidylprolyl isomerase</fullName>
        <ecNumber evidence="2">5.2.1.8</ecNumber>
    </recommendedName>
</protein>
<dbReference type="OrthoDB" id="4775280at2"/>
<keyword evidence="3 7" id="KW-0732">Signal</keyword>
<name>A0A1I2EW22_9BACI</name>
<dbReference type="Proteomes" id="UP000199516">
    <property type="component" value="Unassembled WGS sequence"/>
</dbReference>
<accession>A0A1I2EW22</accession>
<evidence type="ECO:0000256" key="7">
    <source>
        <dbReference type="SAM" id="SignalP"/>
    </source>
</evidence>
<dbReference type="EMBL" id="FONT01000007">
    <property type="protein sequence ID" value="SFE97304.1"/>
    <property type="molecule type" value="Genomic_DNA"/>
</dbReference>
<dbReference type="InterPro" id="IPR027304">
    <property type="entry name" value="Trigger_fact/SurA_dom_sf"/>
</dbReference>
<organism evidence="8 9">
    <name type="scientific">Alteribacillus iranensis</name>
    <dbReference type="NCBI Taxonomy" id="930128"/>
    <lineage>
        <taxon>Bacteria</taxon>
        <taxon>Bacillati</taxon>
        <taxon>Bacillota</taxon>
        <taxon>Bacilli</taxon>
        <taxon>Bacillales</taxon>
        <taxon>Bacillaceae</taxon>
        <taxon>Alteribacillus</taxon>
    </lineage>
</organism>
<evidence type="ECO:0000256" key="2">
    <source>
        <dbReference type="ARBA" id="ARBA00013194"/>
    </source>
</evidence>
<evidence type="ECO:0000256" key="5">
    <source>
        <dbReference type="ARBA" id="ARBA00023235"/>
    </source>
</evidence>
<dbReference type="STRING" id="930128.SAMN05192532_10757"/>
<proteinExistence type="predicted"/>
<dbReference type="AlphaFoldDB" id="A0A1I2EW22"/>
<reference evidence="8 9" key="1">
    <citation type="submission" date="2016-10" db="EMBL/GenBank/DDBJ databases">
        <authorList>
            <person name="de Groot N.N."/>
        </authorList>
    </citation>
    <scope>NUCLEOTIDE SEQUENCE [LARGE SCALE GENOMIC DNA]</scope>
    <source>
        <strain evidence="8 9">DSM 23995</strain>
    </source>
</reference>
<feature type="chain" id="PRO_5039562423" description="peptidylprolyl isomerase" evidence="7">
    <location>
        <begin position="20"/>
        <end position="259"/>
    </location>
</feature>
<evidence type="ECO:0000313" key="9">
    <source>
        <dbReference type="Proteomes" id="UP000199516"/>
    </source>
</evidence>
<feature type="signal peptide" evidence="7">
    <location>
        <begin position="1"/>
        <end position="19"/>
    </location>
</feature>
<comment type="catalytic activity">
    <reaction evidence="1">
        <text>[protein]-peptidylproline (omega=180) = [protein]-peptidylproline (omega=0)</text>
        <dbReference type="Rhea" id="RHEA:16237"/>
        <dbReference type="Rhea" id="RHEA-COMP:10747"/>
        <dbReference type="Rhea" id="RHEA-COMP:10748"/>
        <dbReference type="ChEBI" id="CHEBI:83833"/>
        <dbReference type="ChEBI" id="CHEBI:83834"/>
        <dbReference type="EC" id="5.2.1.8"/>
    </reaction>
</comment>
<dbReference type="PANTHER" id="PTHR47245:SF1">
    <property type="entry name" value="FOLDASE PROTEIN PRSA"/>
    <property type="match status" value="1"/>
</dbReference>
<sequence>MKKKGLLSLAMALTVSIVAACGGEEAAEEQEQEDSQAQQEENTEQAEDSQEHPETPEPEVENVPDVVAEVNGEEITKEDFVPTYESQFQQAVMQSQMTGQELNQEELKQQIANSMVGTELLIQEAENRDYSSSEEEVNKTIEDIAAQNGMESKDEFISAIEEQGTSEEEIMSQIELQVKIDKLIAEEAGDTEPTEEELQEAYDQISAQQAQMGGEEAEVPSFEEMKPDLKEQVKMQKEGEAAQKLVDQLREEADVTIHV</sequence>
<keyword evidence="9" id="KW-1185">Reference proteome</keyword>
<evidence type="ECO:0000256" key="6">
    <source>
        <dbReference type="SAM" id="MobiDB-lite"/>
    </source>
</evidence>
<evidence type="ECO:0000256" key="4">
    <source>
        <dbReference type="ARBA" id="ARBA00023110"/>
    </source>
</evidence>
<dbReference type="SUPFAM" id="SSF109998">
    <property type="entry name" value="Triger factor/SurA peptide-binding domain-like"/>
    <property type="match status" value="1"/>
</dbReference>
<dbReference type="InterPro" id="IPR050245">
    <property type="entry name" value="PrsA_foldase"/>
</dbReference>
<dbReference type="RefSeq" id="WP_091663246.1">
    <property type="nucleotide sequence ID" value="NZ_FONT01000007.1"/>
</dbReference>
<evidence type="ECO:0000256" key="3">
    <source>
        <dbReference type="ARBA" id="ARBA00022729"/>
    </source>
</evidence>
<evidence type="ECO:0000313" key="8">
    <source>
        <dbReference type="EMBL" id="SFE97304.1"/>
    </source>
</evidence>
<dbReference type="PROSITE" id="PS51257">
    <property type="entry name" value="PROKAR_LIPOPROTEIN"/>
    <property type="match status" value="1"/>
</dbReference>
<dbReference type="Pfam" id="PF13624">
    <property type="entry name" value="SurA_N_3"/>
    <property type="match status" value="1"/>
</dbReference>
<dbReference type="Gene3D" id="1.10.4030.10">
    <property type="entry name" value="Porin chaperone SurA, peptide-binding domain"/>
    <property type="match status" value="1"/>
</dbReference>